<dbReference type="GO" id="GO:0032993">
    <property type="term" value="C:protein-DNA complex"/>
    <property type="evidence" value="ECO:0007669"/>
    <property type="project" value="TreeGrafter"/>
</dbReference>
<dbReference type="CDD" id="cd08414">
    <property type="entry name" value="PBP2_LTTR_aromatics_like"/>
    <property type="match status" value="1"/>
</dbReference>
<evidence type="ECO:0000313" key="7">
    <source>
        <dbReference type="Proteomes" id="UP000464751"/>
    </source>
</evidence>
<keyword evidence="2" id="KW-0805">Transcription regulation</keyword>
<dbReference type="GO" id="GO:0003677">
    <property type="term" value="F:DNA binding"/>
    <property type="evidence" value="ECO:0007669"/>
    <property type="project" value="UniProtKB-KW"/>
</dbReference>
<evidence type="ECO:0000256" key="3">
    <source>
        <dbReference type="ARBA" id="ARBA00023125"/>
    </source>
</evidence>
<gene>
    <name evidence="6" type="ORF">G3A50_17260</name>
</gene>
<dbReference type="PROSITE" id="PS50931">
    <property type="entry name" value="HTH_LYSR"/>
    <property type="match status" value="1"/>
</dbReference>
<sequence>MPDLALDLRYLRYAIIAAEHGSFRRAAEALNVSQSTVSRRIQILERRLGAPLFVRLRTGIRPTRSGERFLREAATGADHLRQAAQAIAAVKHGGAGDIRVGLVASLAQGFLATLLAEYHRRFPSVTVEIDDEASETNVAGVLNGRLDVAFVTGIASVPRCSSCHLWDERIYIAVPSSHKLAAEKQISWSQVRNEVFLVSAGGPGPEIENYLISKLSGLGFRPRIHLQRVGRDNLVNLVACGFGVTLTTESTRGTGYRGVAFIPVEGASEIVSSSVLWRDANDNPALKGLLDLSRELRSTRSPRPTVVGRG</sequence>
<keyword evidence="7" id="KW-1185">Reference proteome</keyword>
<evidence type="ECO:0000256" key="2">
    <source>
        <dbReference type="ARBA" id="ARBA00023015"/>
    </source>
</evidence>
<dbReference type="Pfam" id="PF03466">
    <property type="entry name" value="LysR_substrate"/>
    <property type="match status" value="1"/>
</dbReference>
<dbReference type="KEGG" id="apra:G3A50_17260"/>
<protein>
    <submittedName>
        <fullName evidence="6">LysR family transcriptional regulator</fullName>
    </submittedName>
</protein>
<evidence type="ECO:0000256" key="1">
    <source>
        <dbReference type="ARBA" id="ARBA00009437"/>
    </source>
</evidence>
<dbReference type="InterPro" id="IPR036388">
    <property type="entry name" value="WH-like_DNA-bd_sf"/>
</dbReference>
<dbReference type="Proteomes" id="UP000464751">
    <property type="component" value="Chromosome"/>
</dbReference>
<dbReference type="Gene3D" id="1.10.10.10">
    <property type="entry name" value="Winged helix-like DNA-binding domain superfamily/Winged helix DNA-binding domain"/>
    <property type="match status" value="1"/>
</dbReference>
<dbReference type="InterPro" id="IPR000847">
    <property type="entry name" value="LysR_HTH_N"/>
</dbReference>
<proteinExistence type="inferred from homology"/>
<keyword evidence="3" id="KW-0238">DNA-binding</keyword>
<evidence type="ECO:0000313" key="6">
    <source>
        <dbReference type="EMBL" id="QIB35263.1"/>
    </source>
</evidence>
<organism evidence="6 7">
    <name type="scientific">Ancylobacter pratisalsi</name>
    <dbReference type="NCBI Taxonomy" id="1745854"/>
    <lineage>
        <taxon>Bacteria</taxon>
        <taxon>Pseudomonadati</taxon>
        <taxon>Pseudomonadota</taxon>
        <taxon>Alphaproteobacteria</taxon>
        <taxon>Hyphomicrobiales</taxon>
        <taxon>Xanthobacteraceae</taxon>
        <taxon>Ancylobacter</taxon>
    </lineage>
</organism>
<keyword evidence="4" id="KW-0804">Transcription</keyword>
<dbReference type="InterPro" id="IPR036390">
    <property type="entry name" value="WH_DNA-bd_sf"/>
</dbReference>
<dbReference type="PANTHER" id="PTHR30346">
    <property type="entry name" value="TRANSCRIPTIONAL DUAL REGULATOR HCAR-RELATED"/>
    <property type="match status" value="1"/>
</dbReference>
<dbReference type="EMBL" id="CP048630">
    <property type="protein sequence ID" value="QIB35263.1"/>
    <property type="molecule type" value="Genomic_DNA"/>
</dbReference>
<reference evidence="6 7" key="1">
    <citation type="submission" date="2020-02" db="EMBL/GenBank/DDBJ databases">
        <authorList>
            <person name="Li G."/>
        </authorList>
    </citation>
    <scope>NUCLEOTIDE SEQUENCE [LARGE SCALE GENOMIC DNA]</scope>
    <source>
        <strain evidence="6 7">DSM 102029</strain>
    </source>
</reference>
<accession>A0A6P1YT63</accession>
<comment type="similarity">
    <text evidence="1">Belongs to the LysR transcriptional regulatory family.</text>
</comment>
<dbReference type="SUPFAM" id="SSF53850">
    <property type="entry name" value="Periplasmic binding protein-like II"/>
    <property type="match status" value="1"/>
</dbReference>
<evidence type="ECO:0000259" key="5">
    <source>
        <dbReference type="PROSITE" id="PS50931"/>
    </source>
</evidence>
<dbReference type="Gene3D" id="3.40.190.10">
    <property type="entry name" value="Periplasmic binding protein-like II"/>
    <property type="match status" value="2"/>
</dbReference>
<dbReference type="AlphaFoldDB" id="A0A6P1YT63"/>
<feature type="domain" description="HTH lysR-type" evidence="5">
    <location>
        <begin position="6"/>
        <end position="63"/>
    </location>
</feature>
<dbReference type="PANTHER" id="PTHR30346:SF0">
    <property type="entry name" value="HCA OPERON TRANSCRIPTIONAL ACTIVATOR HCAR"/>
    <property type="match status" value="1"/>
</dbReference>
<dbReference type="RefSeq" id="WP_163076407.1">
    <property type="nucleotide sequence ID" value="NZ_CP048630.1"/>
</dbReference>
<evidence type="ECO:0000256" key="4">
    <source>
        <dbReference type="ARBA" id="ARBA00023163"/>
    </source>
</evidence>
<dbReference type="GO" id="GO:0003700">
    <property type="term" value="F:DNA-binding transcription factor activity"/>
    <property type="evidence" value="ECO:0007669"/>
    <property type="project" value="InterPro"/>
</dbReference>
<dbReference type="SUPFAM" id="SSF46785">
    <property type="entry name" value="Winged helix' DNA-binding domain"/>
    <property type="match status" value="1"/>
</dbReference>
<dbReference type="PRINTS" id="PR00039">
    <property type="entry name" value="HTHLYSR"/>
</dbReference>
<dbReference type="InterPro" id="IPR005119">
    <property type="entry name" value="LysR_subst-bd"/>
</dbReference>
<dbReference type="FunFam" id="1.10.10.10:FF:000001">
    <property type="entry name" value="LysR family transcriptional regulator"/>
    <property type="match status" value="1"/>
</dbReference>
<name>A0A6P1YT63_9HYPH</name>
<dbReference type="Pfam" id="PF00126">
    <property type="entry name" value="HTH_1"/>
    <property type="match status" value="1"/>
</dbReference>